<reference evidence="9" key="2">
    <citation type="journal article" date="2021" name="PeerJ">
        <title>Extensive microbial diversity within the chicken gut microbiome revealed by metagenomics and culture.</title>
        <authorList>
            <person name="Gilroy R."/>
            <person name="Ravi A."/>
            <person name="Getino M."/>
            <person name="Pursley I."/>
            <person name="Horton D.L."/>
            <person name="Alikhan N.F."/>
            <person name="Baker D."/>
            <person name="Gharbi K."/>
            <person name="Hall N."/>
            <person name="Watson M."/>
            <person name="Adriaenssens E.M."/>
            <person name="Foster-Nyarko E."/>
            <person name="Jarju S."/>
            <person name="Secka A."/>
            <person name="Antonio M."/>
            <person name="Oren A."/>
            <person name="Chaudhuri R.R."/>
            <person name="La Ragione R."/>
            <person name="Hildebrand F."/>
            <person name="Pallen M.J."/>
        </authorList>
    </citation>
    <scope>NUCLEOTIDE SEQUENCE</scope>
    <source>
        <strain evidence="9">CHK180-2868</strain>
    </source>
</reference>
<dbReference type="InterPro" id="IPR035906">
    <property type="entry name" value="MetI-like_sf"/>
</dbReference>
<proteinExistence type="inferred from homology"/>
<dbReference type="Gene3D" id="1.10.3720.10">
    <property type="entry name" value="MetI-like"/>
    <property type="match status" value="1"/>
</dbReference>
<gene>
    <name evidence="9" type="ORF">IAB28_03180</name>
</gene>
<keyword evidence="5 7" id="KW-1133">Transmembrane helix</keyword>
<evidence type="ECO:0000313" key="10">
    <source>
        <dbReference type="Proteomes" id="UP000824250"/>
    </source>
</evidence>
<dbReference type="SUPFAM" id="SSF161098">
    <property type="entry name" value="MetI-like"/>
    <property type="match status" value="1"/>
</dbReference>
<comment type="caution">
    <text evidence="9">The sequence shown here is derived from an EMBL/GenBank/DDBJ whole genome shotgun (WGS) entry which is preliminary data.</text>
</comment>
<dbReference type="Proteomes" id="UP000824250">
    <property type="component" value="Unassembled WGS sequence"/>
</dbReference>
<name>A0A9D1A375_9FIRM</name>
<dbReference type="GO" id="GO:0055085">
    <property type="term" value="P:transmembrane transport"/>
    <property type="evidence" value="ECO:0007669"/>
    <property type="project" value="InterPro"/>
</dbReference>
<keyword evidence="3" id="KW-1003">Cell membrane</keyword>
<evidence type="ECO:0000256" key="7">
    <source>
        <dbReference type="RuleBase" id="RU363032"/>
    </source>
</evidence>
<keyword evidence="2 7" id="KW-0813">Transport</keyword>
<dbReference type="PANTHER" id="PTHR43163">
    <property type="entry name" value="DIPEPTIDE TRANSPORT SYSTEM PERMEASE PROTEIN DPPB-RELATED"/>
    <property type="match status" value="1"/>
</dbReference>
<evidence type="ECO:0000256" key="3">
    <source>
        <dbReference type="ARBA" id="ARBA00022475"/>
    </source>
</evidence>
<protein>
    <submittedName>
        <fullName evidence="9">ABC transporter permease</fullName>
    </submittedName>
</protein>
<evidence type="ECO:0000259" key="8">
    <source>
        <dbReference type="PROSITE" id="PS50928"/>
    </source>
</evidence>
<dbReference type="Pfam" id="PF19300">
    <property type="entry name" value="BPD_transp_1_N"/>
    <property type="match status" value="1"/>
</dbReference>
<dbReference type="EMBL" id="DVGC01000015">
    <property type="protein sequence ID" value="HIR04953.1"/>
    <property type="molecule type" value="Genomic_DNA"/>
</dbReference>
<evidence type="ECO:0000256" key="2">
    <source>
        <dbReference type="ARBA" id="ARBA00022448"/>
    </source>
</evidence>
<sequence length="325" mass="35685">MIKFIIRRLLMMIPIMLGVVLLVFSMLYFSPGEPARYILGDMATEEDVELFNEENGLNDPFLVRYVNYVLDALHGDLGTSYTTKQPVLGEILERFPTTFKLTLLSTFVSVVIGITLGIISAVKQYSVWDNIVRVVAMIGVSMPNFWLGLLLILFFSVNLGVLPASGIATWQSWILPSVAIGCSSAAGIMRMTRSSMLEAIRQDYIRTARAKGQKEMVIICVHALRNAIIPVMTLVGINFSRMLGGSSISEIVFAIPGLGNLIISAINVKNAPLVQGGILFIAVVMAFCNLVIDVLYAYVDPRIRSQYVKAKSKKAVNAAVKKEGV</sequence>
<dbReference type="PROSITE" id="PS50928">
    <property type="entry name" value="ABC_TM1"/>
    <property type="match status" value="1"/>
</dbReference>
<accession>A0A9D1A375</accession>
<dbReference type="InterPro" id="IPR045621">
    <property type="entry name" value="BPD_transp_1_N"/>
</dbReference>
<feature type="transmembrane region" description="Helical" evidence="7">
    <location>
        <begin position="216"/>
        <end position="237"/>
    </location>
</feature>
<evidence type="ECO:0000313" key="9">
    <source>
        <dbReference type="EMBL" id="HIR04953.1"/>
    </source>
</evidence>
<feature type="transmembrane region" description="Helical" evidence="7">
    <location>
        <begin position="9"/>
        <end position="29"/>
    </location>
</feature>
<dbReference type="GO" id="GO:0005886">
    <property type="term" value="C:plasma membrane"/>
    <property type="evidence" value="ECO:0007669"/>
    <property type="project" value="UniProtKB-SubCell"/>
</dbReference>
<reference evidence="9" key="1">
    <citation type="submission" date="2020-10" db="EMBL/GenBank/DDBJ databases">
        <authorList>
            <person name="Gilroy R."/>
        </authorList>
    </citation>
    <scope>NUCLEOTIDE SEQUENCE</scope>
    <source>
        <strain evidence="9">CHK180-2868</strain>
    </source>
</reference>
<dbReference type="PANTHER" id="PTHR43163:SF6">
    <property type="entry name" value="DIPEPTIDE TRANSPORT SYSTEM PERMEASE PROTEIN DPPB-RELATED"/>
    <property type="match status" value="1"/>
</dbReference>
<comment type="subcellular location">
    <subcellularLocation>
        <location evidence="1 7">Cell membrane</location>
        <topology evidence="1 7">Multi-pass membrane protein</topology>
    </subcellularLocation>
</comment>
<dbReference type="Pfam" id="PF00528">
    <property type="entry name" value="BPD_transp_1"/>
    <property type="match status" value="1"/>
</dbReference>
<evidence type="ECO:0000256" key="4">
    <source>
        <dbReference type="ARBA" id="ARBA00022692"/>
    </source>
</evidence>
<evidence type="ECO:0000256" key="1">
    <source>
        <dbReference type="ARBA" id="ARBA00004651"/>
    </source>
</evidence>
<feature type="transmembrane region" description="Helical" evidence="7">
    <location>
        <begin position="101"/>
        <end position="122"/>
    </location>
</feature>
<evidence type="ECO:0000256" key="5">
    <source>
        <dbReference type="ARBA" id="ARBA00022989"/>
    </source>
</evidence>
<keyword evidence="6 7" id="KW-0472">Membrane</keyword>
<keyword evidence="4 7" id="KW-0812">Transmembrane</keyword>
<feature type="transmembrane region" description="Helical" evidence="7">
    <location>
        <begin position="278"/>
        <end position="299"/>
    </location>
</feature>
<dbReference type="CDD" id="cd06261">
    <property type="entry name" value="TM_PBP2"/>
    <property type="match status" value="1"/>
</dbReference>
<comment type="similarity">
    <text evidence="7">Belongs to the binding-protein-dependent transport system permease family.</text>
</comment>
<dbReference type="InterPro" id="IPR000515">
    <property type="entry name" value="MetI-like"/>
</dbReference>
<feature type="domain" description="ABC transmembrane type-1" evidence="8">
    <location>
        <begin position="95"/>
        <end position="296"/>
    </location>
</feature>
<feature type="transmembrane region" description="Helical" evidence="7">
    <location>
        <begin position="134"/>
        <end position="155"/>
    </location>
</feature>
<dbReference type="AlphaFoldDB" id="A0A9D1A375"/>
<evidence type="ECO:0000256" key="6">
    <source>
        <dbReference type="ARBA" id="ARBA00023136"/>
    </source>
</evidence>
<feature type="transmembrane region" description="Helical" evidence="7">
    <location>
        <begin position="167"/>
        <end position="188"/>
    </location>
</feature>
<organism evidence="9 10">
    <name type="scientific">Candidatus Copromonas faecavium</name>
    <name type="common">nom. illeg.</name>
    <dbReference type="NCBI Taxonomy" id="2840740"/>
    <lineage>
        <taxon>Bacteria</taxon>
        <taxon>Bacillati</taxon>
        <taxon>Bacillota</taxon>
        <taxon>Clostridia</taxon>
        <taxon>Lachnospirales</taxon>
        <taxon>Lachnospiraceae</taxon>
        <taxon>Candidatus Copromonas (nom. illeg.)</taxon>
    </lineage>
</organism>